<feature type="transmembrane region" description="Helical" evidence="5">
    <location>
        <begin position="185"/>
        <end position="205"/>
    </location>
</feature>
<accession>A0ABM0MZG5</accession>
<keyword evidence="4 5" id="KW-0472">Membrane</keyword>
<dbReference type="Pfam" id="PF01490">
    <property type="entry name" value="Aa_trans"/>
    <property type="match status" value="1"/>
</dbReference>
<dbReference type="RefSeq" id="XP_006825406.1">
    <property type="nucleotide sequence ID" value="XM_006825343.1"/>
</dbReference>
<feature type="domain" description="Amino acid transporter transmembrane" evidence="6">
    <location>
        <begin position="28"/>
        <end position="460"/>
    </location>
</feature>
<dbReference type="PANTHER" id="PTHR22950:SF349">
    <property type="entry name" value="AMINO ACID TRANSPORTER TRANSMEMBRANE DOMAIN-CONTAINING PROTEIN"/>
    <property type="match status" value="1"/>
</dbReference>
<feature type="transmembrane region" description="Helical" evidence="5">
    <location>
        <begin position="376"/>
        <end position="393"/>
    </location>
</feature>
<reference evidence="8" key="1">
    <citation type="submission" date="2025-08" db="UniProtKB">
        <authorList>
            <consortium name="RefSeq"/>
        </authorList>
    </citation>
    <scope>IDENTIFICATION</scope>
    <source>
        <tissue evidence="8">Testes</tissue>
    </source>
</reference>
<evidence type="ECO:0000313" key="7">
    <source>
        <dbReference type="Proteomes" id="UP000694865"/>
    </source>
</evidence>
<name>A0ABM0MZG5_SACKO</name>
<evidence type="ECO:0000256" key="4">
    <source>
        <dbReference type="ARBA" id="ARBA00023136"/>
    </source>
</evidence>
<dbReference type="InterPro" id="IPR013057">
    <property type="entry name" value="AA_transpt_TM"/>
</dbReference>
<feature type="transmembrane region" description="Helical" evidence="5">
    <location>
        <begin position="399"/>
        <end position="419"/>
    </location>
</feature>
<keyword evidence="3 5" id="KW-1133">Transmembrane helix</keyword>
<feature type="transmembrane region" description="Helical" evidence="5">
    <location>
        <begin position="289"/>
        <end position="311"/>
    </location>
</feature>
<proteinExistence type="predicted"/>
<sequence length="488" mass="54253">MTRDTDPEETILLHRDDRESGPITANLTSNLQTLMHILKANIGPGFLGMAFTVQHAGLLLGPFSLLVLGIVSTHCMQILVDSSHNLCKRTGCAALDYGCLAHDAIQQSSNTKLNSYGNIGRHVVNTFLVLTQLGFCCIYFIFISDNFQQVIINLILNVRQNVCYTFFHIVHIVINIQYIDSSTLTTPVIQIFMAILAIAFILLSYIRNLDTLSIFSAVANLLIVIAVVITYEYLISGISEGKTDLSSLPLAKSISAYPIFFGTAVFAFEGIGVVLPVENKMQHPHYFKHVLYIGMAIVVVLFVSMGTLGYMRFGHDVADTITLNLPQNQRLYISVKIMFSMAVFVSYAVQFYVPIEITWPTLRDKLPERFQTFGEYVYRTILVLITFGFGALIPKLGLFISLIGSLLGSSLIMIFPPIIDELVFYNGYKKPSAVLRLTKNTIIVLLGFFGFIFGTLVSIINLVDAFKPVTNIGNMTTIHTTEMTPTSF</sequence>
<evidence type="ECO:0000256" key="2">
    <source>
        <dbReference type="ARBA" id="ARBA00022692"/>
    </source>
</evidence>
<feature type="transmembrane region" description="Helical" evidence="5">
    <location>
        <begin position="58"/>
        <end position="80"/>
    </location>
</feature>
<feature type="transmembrane region" description="Helical" evidence="5">
    <location>
        <begin position="254"/>
        <end position="277"/>
    </location>
</feature>
<organism evidence="7 8">
    <name type="scientific">Saccoglossus kowalevskii</name>
    <name type="common">Acorn worm</name>
    <dbReference type="NCBI Taxonomy" id="10224"/>
    <lineage>
        <taxon>Eukaryota</taxon>
        <taxon>Metazoa</taxon>
        <taxon>Hemichordata</taxon>
        <taxon>Enteropneusta</taxon>
        <taxon>Harrimaniidae</taxon>
        <taxon>Saccoglossus</taxon>
    </lineage>
</organism>
<dbReference type="PANTHER" id="PTHR22950">
    <property type="entry name" value="AMINO ACID TRANSPORTER"/>
    <property type="match status" value="1"/>
</dbReference>
<dbReference type="GeneID" id="102810375"/>
<evidence type="ECO:0000259" key="6">
    <source>
        <dbReference type="Pfam" id="PF01490"/>
    </source>
</evidence>
<feature type="transmembrane region" description="Helical" evidence="5">
    <location>
        <begin position="331"/>
        <end position="355"/>
    </location>
</feature>
<evidence type="ECO:0000313" key="8">
    <source>
        <dbReference type="RefSeq" id="XP_006825406.1"/>
    </source>
</evidence>
<dbReference type="Proteomes" id="UP000694865">
    <property type="component" value="Unplaced"/>
</dbReference>
<comment type="subcellular location">
    <subcellularLocation>
        <location evidence="1">Membrane</location>
        <topology evidence="1">Multi-pass membrane protein</topology>
    </subcellularLocation>
</comment>
<evidence type="ECO:0000256" key="3">
    <source>
        <dbReference type="ARBA" id="ARBA00022989"/>
    </source>
</evidence>
<protein>
    <submittedName>
        <fullName evidence="8">Proton-coupled amino acid transporter 1-like</fullName>
    </submittedName>
</protein>
<feature type="transmembrane region" description="Helical" evidence="5">
    <location>
        <begin position="123"/>
        <end position="142"/>
    </location>
</feature>
<keyword evidence="7" id="KW-1185">Reference proteome</keyword>
<feature type="transmembrane region" description="Helical" evidence="5">
    <location>
        <begin position="162"/>
        <end position="179"/>
    </location>
</feature>
<evidence type="ECO:0000256" key="1">
    <source>
        <dbReference type="ARBA" id="ARBA00004141"/>
    </source>
</evidence>
<feature type="transmembrane region" description="Helical" evidence="5">
    <location>
        <begin position="212"/>
        <end position="234"/>
    </location>
</feature>
<gene>
    <name evidence="8" type="primary">LOC102810375</name>
</gene>
<feature type="transmembrane region" description="Helical" evidence="5">
    <location>
        <begin position="440"/>
        <end position="463"/>
    </location>
</feature>
<keyword evidence="2 5" id="KW-0812">Transmembrane</keyword>
<evidence type="ECO:0000256" key="5">
    <source>
        <dbReference type="SAM" id="Phobius"/>
    </source>
</evidence>